<evidence type="ECO:0000256" key="2">
    <source>
        <dbReference type="ARBA" id="ARBA00007639"/>
    </source>
</evidence>
<dbReference type="AlphaFoldDB" id="A0A511DPV5"/>
<dbReference type="GO" id="GO:0030313">
    <property type="term" value="C:cell envelope"/>
    <property type="evidence" value="ECO:0007669"/>
    <property type="project" value="UniProtKB-SubCell"/>
</dbReference>
<evidence type="ECO:0000313" key="7">
    <source>
        <dbReference type="Proteomes" id="UP000321685"/>
    </source>
</evidence>
<dbReference type="InterPro" id="IPR028082">
    <property type="entry name" value="Peripla_BP_I"/>
</dbReference>
<dbReference type="PANTHER" id="PTHR46847">
    <property type="entry name" value="D-ALLOSE-BINDING PERIPLASMIC PROTEIN-RELATED"/>
    <property type="match status" value="1"/>
</dbReference>
<organism evidence="6 7">
    <name type="scientific">Pseudonocardia sulfidoxydans NBRC 16205</name>
    <dbReference type="NCBI Taxonomy" id="1223511"/>
    <lineage>
        <taxon>Bacteria</taxon>
        <taxon>Bacillati</taxon>
        <taxon>Actinomycetota</taxon>
        <taxon>Actinomycetes</taxon>
        <taxon>Pseudonocardiales</taxon>
        <taxon>Pseudonocardiaceae</taxon>
        <taxon>Pseudonocardia</taxon>
    </lineage>
</organism>
<dbReference type="PANTHER" id="PTHR46847:SF1">
    <property type="entry name" value="D-ALLOSE-BINDING PERIPLASMIC PROTEIN-RELATED"/>
    <property type="match status" value="1"/>
</dbReference>
<evidence type="ECO:0000313" key="6">
    <source>
        <dbReference type="EMBL" id="GEL26869.1"/>
    </source>
</evidence>
<dbReference type="PROSITE" id="PS51257">
    <property type="entry name" value="PROKAR_LIPOPROTEIN"/>
    <property type="match status" value="1"/>
</dbReference>
<name>A0A511DPV5_9PSEU</name>
<evidence type="ECO:0000259" key="5">
    <source>
        <dbReference type="Pfam" id="PF13407"/>
    </source>
</evidence>
<dbReference type="OrthoDB" id="7322203at2"/>
<keyword evidence="7" id="KW-1185">Reference proteome</keyword>
<proteinExistence type="inferred from homology"/>
<dbReference type="Gene3D" id="3.40.50.2300">
    <property type="match status" value="2"/>
</dbReference>
<accession>A0A511DPV5</accession>
<evidence type="ECO:0000256" key="1">
    <source>
        <dbReference type="ARBA" id="ARBA00004196"/>
    </source>
</evidence>
<feature type="domain" description="Periplasmic binding protein" evidence="5">
    <location>
        <begin position="88"/>
        <end position="339"/>
    </location>
</feature>
<evidence type="ECO:0000256" key="3">
    <source>
        <dbReference type="ARBA" id="ARBA00022729"/>
    </source>
</evidence>
<comment type="similarity">
    <text evidence="2">Belongs to the bacterial solute-binding protein 2 family.</text>
</comment>
<comment type="subcellular location">
    <subcellularLocation>
        <location evidence="1">Cell envelope</location>
    </subcellularLocation>
</comment>
<evidence type="ECO:0000256" key="4">
    <source>
        <dbReference type="SAM" id="SignalP"/>
    </source>
</evidence>
<dbReference type="InterPro" id="IPR025997">
    <property type="entry name" value="SBP_2_dom"/>
</dbReference>
<comment type="caution">
    <text evidence="6">The sequence shown here is derived from an EMBL/GenBank/DDBJ whole genome shotgun (WGS) entry which is preliminary data.</text>
</comment>
<reference evidence="6 7" key="1">
    <citation type="submission" date="2019-07" db="EMBL/GenBank/DDBJ databases">
        <title>Whole genome shotgun sequence of Pseudonocardia sulfidoxydans NBRC 16205.</title>
        <authorList>
            <person name="Hosoyama A."/>
            <person name="Uohara A."/>
            <person name="Ohji S."/>
            <person name="Ichikawa N."/>
        </authorList>
    </citation>
    <scope>NUCLEOTIDE SEQUENCE [LARGE SCALE GENOMIC DNA]</scope>
    <source>
        <strain evidence="6 7">NBRC 16205</strain>
    </source>
</reference>
<dbReference type="EMBL" id="BJVJ01000118">
    <property type="protein sequence ID" value="GEL26869.1"/>
    <property type="molecule type" value="Genomic_DNA"/>
</dbReference>
<feature type="signal peptide" evidence="4">
    <location>
        <begin position="1"/>
        <end position="30"/>
    </location>
</feature>
<keyword evidence="3 4" id="KW-0732">Signal</keyword>
<dbReference type="RefSeq" id="WP_147115641.1">
    <property type="nucleotide sequence ID" value="NZ_BJVJ01000118.1"/>
</dbReference>
<dbReference type="Pfam" id="PF13407">
    <property type="entry name" value="Peripla_BP_4"/>
    <property type="match status" value="1"/>
</dbReference>
<dbReference type="GO" id="GO:0030246">
    <property type="term" value="F:carbohydrate binding"/>
    <property type="evidence" value="ECO:0007669"/>
    <property type="project" value="UniProtKB-ARBA"/>
</dbReference>
<dbReference type="SUPFAM" id="SSF53822">
    <property type="entry name" value="Periplasmic binding protein-like I"/>
    <property type="match status" value="1"/>
</dbReference>
<protein>
    <submittedName>
        <fullName evidence="6">Sugar ABC transporter substrate-binding protein</fullName>
    </submittedName>
</protein>
<sequence>MKRRDRLAAGIVAATAVLAAACGASPNATAGSDFANVSIDPDALKPASIVNKGPFGETATPAGQLVLTDAECDEAKKHGYKVALSHLTMDLTWSKLVVQGIEDTLNKCGASLISVSDSAWSADKQIAGLQNLIQLRPDAIIGIPVDKNATAQAFAAVPKAGIKLIFMHEAAAGMKPGVDYATVSGPDDQGNGAAAAAMLAAYIPQGGKIGAEFYNADFFSTNGRKTGFLDWMRNNRPDIEVKEFSFTDPAQASNVAANFLTANPDVNGMYAIWDAPAMSLIAEMRAQGIKVPVATQDLGDEDALEIAKADGYIIGTGAQAPYQQGEAHASATLRALLGQTLEPFYGIEALPVAAPNLLKSYKYVYQQDPPREIVEACKQNPKCDSSEV</sequence>
<gene>
    <name evidence="6" type="ORF">PSU4_58230</name>
</gene>
<dbReference type="Proteomes" id="UP000321685">
    <property type="component" value="Unassembled WGS sequence"/>
</dbReference>
<feature type="chain" id="PRO_5022123590" evidence="4">
    <location>
        <begin position="31"/>
        <end position="388"/>
    </location>
</feature>